<feature type="domain" description="HTH CENPB-type" evidence="3">
    <location>
        <begin position="41"/>
        <end position="111"/>
    </location>
</feature>
<dbReference type="Pfam" id="PF03184">
    <property type="entry name" value="DDE_1"/>
    <property type="match status" value="1"/>
</dbReference>
<dbReference type="VEuPathDB" id="FungiDB:FOC1_g10000205"/>
<dbReference type="PANTHER" id="PTHR19303">
    <property type="entry name" value="TRANSPOSON"/>
    <property type="match status" value="1"/>
</dbReference>
<gene>
    <name evidence="4" type="ORF">FRV6_13068</name>
</gene>
<dbReference type="VEuPathDB" id="FungiDB:HZS61_011228"/>
<dbReference type="InterPro" id="IPR006600">
    <property type="entry name" value="HTH_CenpB_DNA-bd_dom"/>
</dbReference>
<organism evidence="4 5">
    <name type="scientific">Fusarium oxysporum</name>
    <name type="common">Fusarium vascular wilt</name>
    <dbReference type="NCBI Taxonomy" id="5507"/>
    <lineage>
        <taxon>Eukaryota</taxon>
        <taxon>Fungi</taxon>
        <taxon>Dikarya</taxon>
        <taxon>Ascomycota</taxon>
        <taxon>Pezizomycotina</taxon>
        <taxon>Sordariomycetes</taxon>
        <taxon>Hypocreomycetidae</taxon>
        <taxon>Hypocreales</taxon>
        <taxon>Nectriaceae</taxon>
        <taxon>Fusarium</taxon>
        <taxon>Fusarium oxysporum species complex</taxon>
    </lineage>
</organism>
<evidence type="ECO:0000313" key="5">
    <source>
        <dbReference type="Proteomes" id="UP000219369"/>
    </source>
</evidence>
<dbReference type="Proteomes" id="UP000219369">
    <property type="component" value="Unassembled WGS sequence"/>
</dbReference>
<sequence>MRIFRAISDARETSIRAASKLETVPRSTLRDRINGAQPTQIAHEKFLSLTPVQEKELVDLIILREKALQPLLKSEIHLYAQHLAELNGLGPHHGKNWVDRFFRRHTSVILKPSRLASVARKKTVTEEGLREYYRGLLAICKELSIGSDRMYNLDETGVQERESLAGVVAGTVLTTSSEKIQSDASAWISILETISATGQRLTPCIIYTGKTSQGQNFGDFIPDWKYTCSEKGWSNTEILLRWFYDVFLPETTPKDPSQWRLLVLDQHKTHISVEFMKKAYMNKVWLSWLPSHSSHITQPLDVGIFAALKRYYRVETAGMHTYEATSSRQKQIFATAYKIASDKAFSQDNIRNAFKASGIYPVDVEKAVLKLKPKERRSVISNPLTTPPIQALQGDDIFATPSSSHDIEKLLLKVNWASENAQRDIRLILRKAGKSLDQKIAENCTKDEAIAIIRAREAAQRPSGRSQVNFDPNQAFPDMPQLISARDQAERNTWKLNNKPAAEIRPKKRKKTQTTEQVFFERYSKKN</sequence>
<dbReference type="VEuPathDB" id="FungiDB:FOXG_08210"/>
<dbReference type="PROSITE" id="PS51253">
    <property type="entry name" value="HTH_CENPB"/>
    <property type="match status" value="1"/>
</dbReference>
<dbReference type="VEuPathDB" id="FungiDB:HZS61_011298"/>
<dbReference type="GO" id="GO:0003677">
    <property type="term" value="F:DNA binding"/>
    <property type="evidence" value="ECO:0007669"/>
    <property type="project" value="UniProtKB-KW"/>
</dbReference>
<reference evidence="5" key="1">
    <citation type="submission" date="2016-09" db="EMBL/GenBank/DDBJ databases">
        <authorList>
            <person name="Guldener U."/>
        </authorList>
    </citation>
    <scope>NUCLEOTIDE SEQUENCE [LARGE SCALE GENOMIC DNA]</scope>
    <source>
        <strain evidence="5">V64-1</strain>
    </source>
</reference>
<evidence type="ECO:0000313" key="4">
    <source>
        <dbReference type="EMBL" id="SCO88940.1"/>
    </source>
</evidence>
<evidence type="ECO:0000256" key="2">
    <source>
        <dbReference type="SAM" id="MobiDB-lite"/>
    </source>
</evidence>
<dbReference type="InterPro" id="IPR050863">
    <property type="entry name" value="CenT-Element_Derived"/>
</dbReference>
<dbReference type="EMBL" id="FMJY01000007">
    <property type="protein sequence ID" value="SCO88940.1"/>
    <property type="molecule type" value="Genomic_DNA"/>
</dbReference>
<evidence type="ECO:0000259" key="3">
    <source>
        <dbReference type="PROSITE" id="PS51253"/>
    </source>
</evidence>
<evidence type="ECO:0000256" key="1">
    <source>
        <dbReference type="ARBA" id="ARBA00023125"/>
    </source>
</evidence>
<feature type="region of interest" description="Disordered" evidence="2">
    <location>
        <begin position="488"/>
        <end position="527"/>
    </location>
</feature>
<dbReference type="PANTHER" id="PTHR19303:SF74">
    <property type="entry name" value="POGO TRANSPOSABLE ELEMENT WITH KRAB DOMAIN"/>
    <property type="match status" value="1"/>
</dbReference>
<keyword evidence="1" id="KW-0238">DNA-binding</keyword>
<dbReference type="InterPro" id="IPR004875">
    <property type="entry name" value="DDE_SF_endonuclease_dom"/>
</dbReference>
<dbReference type="AlphaFoldDB" id="A0A2H3TVY9"/>
<dbReference type="OrthoDB" id="5396311at2759"/>
<protein>
    <submittedName>
        <fullName evidence="4">Related to transposase</fullName>
    </submittedName>
</protein>
<dbReference type="VEuPathDB" id="FungiDB:FOC4_g10001788"/>
<dbReference type="GO" id="GO:0005634">
    <property type="term" value="C:nucleus"/>
    <property type="evidence" value="ECO:0007669"/>
    <property type="project" value="TreeGrafter"/>
</dbReference>
<dbReference type="Pfam" id="PF03221">
    <property type="entry name" value="HTH_Tnp_Tc5"/>
    <property type="match status" value="1"/>
</dbReference>
<accession>A0A2H3TVY9</accession>
<proteinExistence type="predicted"/>
<name>A0A2H3TVY9_FUSOX</name>